<protein>
    <submittedName>
        <fullName evidence="1">DNA replication regulator family protein</fullName>
    </submittedName>
</protein>
<name>A0ABQ0D4T1_9HELI</name>
<dbReference type="Pfam" id="PF12163">
    <property type="entry name" value="HobA"/>
    <property type="match status" value="1"/>
</dbReference>
<comment type="caution">
    <text evidence="1">The sequence shown here is derived from an EMBL/GenBank/DDBJ whole genome shotgun (WGS) entry which is preliminary data.</text>
</comment>
<dbReference type="Gene3D" id="3.40.50.11670">
    <property type="entry name" value="DNA replication regulator HobA"/>
    <property type="match status" value="1"/>
</dbReference>
<evidence type="ECO:0000313" key="1">
    <source>
        <dbReference type="EMBL" id="GAB0173360.1"/>
    </source>
</evidence>
<dbReference type="InterPro" id="IPR021011">
    <property type="entry name" value="HobA"/>
</dbReference>
<evidence type="ECO:0000313" key="2">
    <source>
        <dbReference type="Proteomes" id="UP001562457"/>
    </source>
</evidence>
<proteinExistence type="predicted"/>
<dbReference type="InterPro" id="IPR038381">
    <property type="entry name" value="HobA_sf"/>
</dbReference>
<organism evidence="1 2">
    <name type="scientific">Helicobacter trogontum</name>
    <dbReference type="NCBI Taxonomy" id="50960"/>
    <lineage>
        <taxon>Bacteria</taxon>
        <taxon>Pseudomonadati</taxon>
        <taxon>Campylobacterota</taxon>
        <taxon>Epsilonproteobacteria</taxon>
        <taxon>Campylobacterales</taxon>
        <taxon>Helicobacteraceae</taxon>
        <taxon>Helicobacter</taxon>
    </lineage>
</organism>
<gene>
    <name evidence="1" type="ORF">NHP164001_13790</name>
</gene>
<dbReference type="Proteomes" id="UP001562457">
    <property type="component" value="Unassembled WGS sequence"/>
</dbReference>
<dbReference type="EMBL" id="BAAFHN010000033">
    <property type="protein sequence ID" value="GAB0173360.1"/>
    <property type="molecule type" value="Genomic_DNA"/>
</dbReference>
<reference evidence="1 2" key="1">
    <citation type="submission" date="2024-06" db="EMBL/GenBank/DDBJ databases">
        <title>Draft genome sequence of Helicobacter trogontum NHP16-4001.</title>
        <authorList>
            <person name="Rimbara E."/>
            <person name="Suzuki M."/>
        </authorList>
    </citation>
    <scope>NUCLEOTIDE SEQUENCE [LARGE SCALE GENOMIC DNA]</scope>
    <source>
        <strain evidence="1 2">NHP16-4001</strain>
    </source>
</reference>
<dbReference type="RefSeq" id="WP_233714250.1">
    <property type="nucleotide sequence ID" value="NZ_BAAFHN010000033.1"/>
</dbReference>
<sequence length="186" mass="21598">MATNINEWMMHALRKDADKLNRMPLQWLEIMRINWTPLVARAITFLLNGGTFLLCTDKKTAWLQHYILSRLNAADTNRPFVPIYALDASLIKLIEAKQGESVKDLLDMSYPSYALWYIGQSDNVVAQFSLEVSESFLWMLDESLEHSFTLHSDDYNLDFKLLQAYRIFEQALFAGIFGEFSLENMQ</sequence>
<keyword evidence="2" id="KW-1185">Reference proteome</keyword>
<accession>A0ABQ0D4T1</accession>